<evidence type="ECO:0000259" key="4">
    <source>
        <dbReference type="PROSITE" id="PS50011"/>
    </source>
</evidence>
<dbReference type="GO" id="GO:0005524">
    <property type="term" value="F:ATP binding"/>
    <property type="evidence" value="ECO:0007669"/>
    <property type="project" value="UniProtKB-UniRule"/>
</dbReference>
<dbReference type="SUPFAM" id="SSF56112">
    <property type="entry name" value="Protein kinase-like (PK-like)"/>
    <property type="match status" value="1"/>
</dbReference>
<evidence type="ECO:0000313" key="6">
    <source>
        <dbReference type="Proteomes" id="UP000186136"/>
    </source>
</evidence>
<keyword evidence="2 3" id="KW-0067">ATP-binding</keyword>
<keyword evidence="6" id="KW-1185">Reference proteome</keyword>
<dbReference type="Gene3D" id="3.30.200.20">
    <property type="entry name" value="Phosphorylase Kinase, domain 1"/>
    <property type="match status" value="1"/>
</dbReference>
<keyword evidence="1 3" id="KW-0547">Nucleotide-binding</keyword>
<dbReference type="InterPro" id="IPR000719">
    <property type="entry name" value="Prot_kinase_dom"/>
</dbReference>
<dbReference type="AlphaFoldDB" id="A0A1Q2YI52"/>
<dbReference type="GO" id="GO:0004674">
    <property type="term" value="F:protein serine/threonine kinase activity"/>
    <property type="evidence" value="ECO:0007669"/>
    <property type="project" value="TreeGrafter"/>
</dbReference>
<dbReference type="InterPro" id="IPR050108">
    <property type="entry name" value="CDK"/>
</dbReference>
<proteinExistence type="predicted"/>
<protein>
    <recommendedName>
        <fullName evidence="4">Protein kinase domain-containing protein</fullName>
    </recommendedName>
</protein>
<dbReference type="InterPro" id="IPR011009">
    <property type="entry name" value="Kinase-like_dom_sf"/>
</dbReference>
<dbReference type="Proteomes" id="UP000186136">
    <property type="component" value="Unassembled WGS sequence"/>
</dbReference>
<dbReference type="OrthoDB" id="413582at2759"/>
<comment type="caution">
    <text evidence="5">The sequence shown here is derived from an EMBL/GenBank/DDBJ whole genome shotgun (WGS) entry which is preliminary data.</text>
</comment>
<dbReference type="PROSITE" id="PS50011">
    <property type="entry name" value="PROTEIN_KINASE_DOM"/>
    <property type="match status" value="1"/>
</dbReference>
<dbReference type="GO" id="GO:0005634">
    <property type="term" value="C:nucleus"/>
    <property type="evidence" value="ECO:0007669"/>
    <property type="project" value="TreeGrafter"/>
</dbReference>
<evidence type="ECO:0000256" key="3">
    <source>
        <dbReference type="PROSITE-ProRule" id="PRU10141"/>
    </source>
</evidence>
<evidence type="ECO:0000313" key="5">
    <source>
        <dbReference type="EMBL" id="GAV29229.1"/>
    </source>
</evidence>
<evidence type="ECO:0000256" key="1">
    <source>
        <dbReference type="ARBA" id="ARBA00022741"/>
    </source>
</evidence>
<gene>
    <name evidence="5" type="ORF">PMKS-002711</name>
</gene>
<feature type="binding site" evidence="3">
    <location>
        <position position="44"/>
    </location>
    <ligand>
        <name>ATP</name>
        <dbReference type="ChEBI" id="CHEBI:30616"/>
    </ligand>
</feature>
<dbReference type="PROSITE" id="PS00107">
    <property type="entry name" value="PROTEIN_KINASE_ATP"/>
    <property type="match status" value="1"/>
</dbReference>
<dbReference type="GO" id="GO:0007346">
    <property type="term" value="P:regulation of mitotic cell cycle"/>
    <property type="evidence" value="ECO:0007669"/>
    <property type="project" value="TreeGrafter"/>
</dbReference>
<accession>A0A1Q2YI52</accession>
<dbReference type="PANTHER" id="PTHR24056">
    <property type="entry name" value="CELL DIVISION PROTEIN KINASE"/>
    <property type="match status" value="1"/>
</dbReference>
<sequence>MDALGWKPLAKIGGGRFSDIYKVQKNDPENCSAVIGEQQLFALKLVDPDDEKPPHNIRNEIKILSDLKKAQEEQNTAISNVINLISVSFNNIEYGLLFPLLDMTLSQMIKSHVKSRVVFNSDGTMKMRKVNTIPIDNVFKIVVGLMKGLDWIHSRGVIHRDINPNNILFSREDPVMPVIIDFGISYQGPDNNGLEKPDRKFTDIATGIYKAPELLLSKRDYSNKVDMWAVGILIALILSKDGKPIFEQDSMYSDLVLLSNILATFGSPPSDWSDCKGLTSFDSLNRTFFTKSPKPLETIVPRLFEEPETDSSSKLQKTIAGLTKYETSQRLSAHDSLAILLC</sequence>
<reference evidence="5 6" key="1">
    <citation type="submission" date="2016-08" db="EMBL/GenBank/DDBJ databases">
        <title>Whole genome shotgun sequence of Pichia membranifaciens KS47-1.</title>
        <authorList>
            <person name="Konishi M."/>
            <person name="Ishida M."/>
            <person name="Arakawa T."/>
            <person name="Kato Y."/>
            <person name="Horiuchi J."/>
        </authorList>
    </citation>
    <scope>NUCLEOTIDE SEQUENCE [LARGE SCALE GENOMIC DNA]</scope>
    <source>
        <strain evidence="5 6">KS47-1</strain>
    </source>
</reference>
<feature type="domain" description="Protein kinase" evidence="4">
    <location>
        <begin position="6"/>
        <end position="342"/>
    </location>
</feature>
<evidence type="ECO:0000256" key="2">
    <source>
        <dbReference type="ARBA" id="ARBA00022840"/>
    </source>
</evidence>
<dbReference type="Pfam" id="PF00069">
    <property type="entry name" value="Pkinase"/>
    <property type="match status" value="1"/>
</dbReference>
<dbReference type="Gene3D" id="1.10.510.10">
    <property type="entry name" value="Transferase(Phosphotransferase) domain 1"/>
    <property type="match status" value="1"/>
</dbReference>
<dbReference type="GO" id="GO:0030447">
    <property type="term" value="P:filamentous growth"/>
    <property type="evidence" value="ECO:0007669"/>
    <property type="project" value="UniProtKB-ARBA"/>
</dbReference>
<dbReference type="PANTHER" id="PTHR24056:SF508">
    <property type="entry name" value="CYCLIN-DEPENDENT KINASE 10"/>
    <property type="match status" value="1"/>
</dbReference>
<dbReference type="InterPro" id="IPR017441">
    <property type="entry name" value="Protein_kinase_ATP_BS"/>
</dbReference>
<organism evidence="5 6">
    <name type="scientific">Pichia membranifaciens</name>
    <dbReference type="NCBI Taxonomy" id="4926"/>
    <lineage>
        <taxon>Eukaryota</taxon>
        <taxon>Fungi</taxon>
        <taxon>Dikarya</taxon>
        <taxon>Ascomycota</taxon>
        <taxon>Saccharomycotina</taxon>
        <taxon>Pichiomycetes</taxon>
        <taxon>Pichiales</taxon>
        <taxon>Pichiaceae</taxon>
        <taxon>Pichia</taxon>
    </lineage>
</organism>
<name>A0A1Q2YI52_9ASCO</name>
<dbReference type="EMBL" id="BDGI01000105">
    <property type="protein sequence ID" value="GAV29229.1"/>
    <property type="molecule type" value="Genomic_DNA"/>
</dbReference>